<gene>
    <name evidence="3" type="ORF">HZI73_10195</name>
</gene>
<dbReference type="EMBL" id="CP058649">
    <property type="protein sequence ID" value="QUI22644.1"/>
    <property type="molecule type" value="Genomic_DNA"/>
</dbReference>
<dbReference type="CDD" id="cd06445">
    <property type="entry name" value="ATase"/>
    <property type="match status" value="1"/>
</dbReference>
<dbReference type="SUPFAM" id="SSF46767">
    <property type="entry name" value="Methylated DNA-protein cysteine methyltransferase, C-terminal domain"/>
    <property type="match status" value="1"/>
</dbReference>
<dbReference type="PANTHER" id="PTHR42942">
    <property type="entry name" value="6-O-METHYLGUANINE DNA METHYLTRANSFERASE"/>
    <property type="match status" value="1"/>
</dbReference>
<dbReference type="KEGG" id="vpy:HZI73_10195"/>
<evidence type="ECO:0000256" key="1">
    <source>
        <dbReference type="ARBA" id="ARBA00022763"/>
    </source>
</evidence>
<dbReference type="RefSeq" id="WP_212698136.1">
    <property type="nucleotide sequence ID" value="NZ_CP058649.1"/>
</dbReference>
<reference evidence="3" key="1">
    <citation type="submission" date="2020-07" db="EMBL/GenBank/DDBJ databases">
        <title>Vallitalea pronyensis genome.</title>
        <authorList>
            <person name="Postec A."/>
        </authorList>
    </citation>
    <scope>NUCLEOTIDE SEQUENCE</scope>
    <source>
        <strain evidence="3">FatNI3</strain>
    </source>
</reference>
<keyword evidence="4" id="KW-1185">Reference proteome</keyword>
<dbReference type="InterPro" id="IPR036388">
    <property type="entry name" value="WH-like_DNA-bd_sf"/>
</dbReference>
<feature type="domain" description="Methylated-DNA-[protein]-cysteine S-methyltransferase DNA binding" evidence="2">
    <location>
        <begin position="4"/>
        <end position="83"/>
    </location>
</feature>
<dbReference type="Proteomes" id="UP000683246">
    <property type="component" value="Chromosome"/>
</dbReference>
<dbReference type="GO" id="GO:0006281">
    <property type="term" value="P:DNA repair"/>
    <property type="evidence" value="ECO:0007669"/>
    <property type="project" value="InterPro"/>
</dbReference>
<dbReference type="Gene3D" id="1.10.10.10">
    <property type="entry name" value="Winged helix-like DNA-binding domain superfamily/Winged helix DNA-binding domain"/>
    <property type="match status" value="1"/>
</dbReference>
<dbReference type="AlphaFoldDB" id="A0A8J8MJ77"/>
<sequence length="113" mass="13032">MQKFTQYAINIIKAIPSGKVMSYGDVAKWAGNPRYARRVSYILHSMSKKHELPWHRVVNSKGKISMTGKSYDEQKRMLQKEGIVFNDKDCISFKTYGYIPLDIISIDPLDMDV</sequence>
<dbReference type="GO" id="GO:0003824">
    <property type="term" value="F:catalytic activity"/>
    <property type="evidence" value="ECO:0007669"/>
    <property type="project" value="InterPro"/>
</dbReference>
<accession>A0A8J8MJ77</accession>
<dbReference type="InterPro" id="IPR014048">
    <property type="entry name" value="MethylDNA_cys_MeTrfase_DNA-bd"/>
</dbReference>
<evidence type="ECO:0000259" key="2">
    <source>
        <dbReference type="Pfam" id="PF01035"/>
    </source>
</evidence>
<dbReference type="InterPro" id="IPR036217">
    <property type="entry name" value="MethylDNA_cys_MeTrfase_DNAb"/>
</dbReference>
<proteinExistence type="predicted"/>
<dbReference type="InterPro" id="IPR052520">
    <property type="entry name" value="ATL_DNA_repair"/>
</dbReference>
<organism evidence="3 4">
    <name type="scientific">Vallitalea pronyensis</name>
    <dbReference type="NCBI Taxonomy" id="1348613"/>
    <lineage>
        <taxon>Bacteria</taxon>
        <taxon>Bacillati</taxon>
        <taxon>Bacillota</taxon>
        <taxon>Clostridia</taxon>
        <taxon>Lachnospirales</taxon>
        <taxon>Vallitaleaceae</taxon>
        <taxon>Vallitalea</taxon>
    </lineage>
</organism>
<dbReference type="PANTHER" id="PTHR42942:SF1">
    <property type="entry name" value="ALKYLTRANSFERASE-LIKE PROTEIN 1"/>
    <property type="match status" value="1"/>
</dbReference>
<protein>
    <submittedName>
        <fullName evidence="3">MGMT family protein</fullName>
    </submittedName>
</protein>
<dbReference type="Pfam" id="PF01035">
    <property type="entry name" value="DNA_binding_1"/>
    <property type="match status" value="1"/>
</dbReference>
<evidence type="ECO:0000313" key="3">
    <source>
        <dbReference type="EMBL" id="QUI22644.1"/>
    </source>
</evidence>
<keyword evidence="1" id="KW-0227">DNA damage</keyword>
<evidence type="ECO:0000313" key="4">
    <source>
        <dbReference type="Proteomes" id="UP000683246"/>
    </source>
</evidence>
<name>A0A8J8MJ77_9FIRM</name>